<proteinExistence type="predicted"/>
<sequence>MEISQLDCMFDPSSSSWHRPGNVIDAHVLQQAMRKSEALLAQDVQTGGNPPWLLLSEKFSILEPELELRCRAISMLSASAFLAPLPGMPDAFERTTLPAMLPAGTAALAQDPELERLRYRLVPTQVSDSGFWYSYFHHVAKHRRDVLPVEVHGARHEDDFEDFLTSPLKRSPSPPDAPLASPPRRAQTVQSLLRDPPHRDLVSFGELQRAQCEDEDFDEFLQRPLDSR</sequence>
<name>A0A7S3ETQ8_9EUKA</name>
<organism evidence="3">
    <name type="scientific">Haptolina ericina</name>
    <dbReference type="NCBI Taxonomy" id="156174"/>
    <lineage>
        <taxon>Eukaryota</taxon>
        <taxon>Haptista</taxon>
        <taxon>Haptophyta</taxon>
        <taxon>Prymnesiophyceae</taxon>
        <taxon>Prymnesiales</taxon>
        <taxon>Prymnesiaceae</taxon>
        <taxon>Haptolina</taxon>
    </lineage>
</organism>
<evidence type="ECO:0000256" key="1">
    <source>
        <dbReference type="SAM" id="MobiDB-lite"/>
    </source>
</evidence>
<dbReference type="EMBL" id="HBHX01014130">
    <property type="protein sequence ID" value="CAE0107243.1"/>
    <property type="molecule type" value="Transcribed_RNA"/>
</dbReference>
<dbReference type="SUPFAM" id="SSF140383">
    <property type="entry name" value="BSD domain-like"/>
    <property type="match status" value="1"/>
</dbReference>
<dbReference type="PROSITE" id="PS50858">
    <property type="entry name" value="BSD"/>
    <property type="match status" value="1"/>
</dbReference>
<feature type="domain" description="BSD" evidence="2">
    <location>
        <begin position="108"/>
        <end position="143"/>
    </location>
</feature>
<feature type="region of interest" description="Disordered" evidence="1">
    <location>
        <begin position="164"/>
        <end position="197"/>
    </location>
</feature>
<dbReference type="InterPro" id="IPR005607">
    <property type="entry name" value="BSD_dom"/>
</dbReference>
<gene>
    <name evidence="3" type="ORF">HERI1096_LOCUS7902</name>
</gene>
<dbReference type="SMART" id="SM00751">
    <property type="entry name" value="BSD"/>
    <property type="match status" value="1"/>
</dbReference>
<evidence type="ECO:0000313" key="3">
    <source>
        <dbReference type="EMBL" id="CAE0107243.1"/>
    </source>
</evidence>
<dbReference type="AlphaFoldDB" id="A0A7S3ETQ8"/>
<accession>A0A7S3ETQ8</accession>
<evidence type="ECO:0000259" key="2">
    <source>
        <dbReference type="PROSITE" id="PS50858"/>
    </source>
</evidence>
<protein>
    <recommendedName>
        <fullName evidence="2">BSD domain-containing protein</fullName>
    </recommendedName>
</protein>
<feature type="compositionally biased region" description="Pro residues" evidence="1">
    <location>
        <begin position="172"/>
        <end position="181"/>
    </location>
</feature>
<dbReference type="Gene3D" id="1.10.3970.10">
    <property type="entry name" value="BSD domain"/>
    <property type="match status" value="1"/>
</dbReference>
<dbReference type="InterPro" id="IPR035925">
    <property type="entry name" value="BSD_dom_sf"/>
</dbReference>
<dbReference type="Pfam" id="PF03909">
    <property type="entry name" value="BSD"/>
    <property type="match status" value="1"/>
</dbReference>
<reference evidence="3" key="1">
    <citation type="submission" date="2021-01" db="EMBL/GenBank/DDBJ databases">
        <authorList>
            <person name="Corre E."/>
            <person name="Pelletier E."/>
            <person name="Niang G."/>
            <person name="Scheremetjew M."/>
            <person name="Finn R."/>
            <person name="Kale V."/>
            <person name="Holt S."/>
            <person name="Cochrane G."/>
            <person name="Meng A."/>
            <person name="Brown T."/>
            <person name="Cohen L."/>
        </authorList>
    </citation>
    <scope>NUCLEOTIDE SEQUENCE</scope>
    <source>
        <strain evidence="3">CCMP281</strain>
    </source>
</reference>